<keyword evidence="2" id="KW-1003">Cell membrane</keyword>
<comment type="caution">
    <text evidence="9">The sequence shown here is derived from an EMBL/GenBank/DDBJ whole genome shotgun (WGS) entry which is preliminary data.</text>
</comment>
<proteinExistence type="inferred from homology"/>
<keyword evidence="5 8" id="KW-1133">Transmembrane helix</keyword>
<dbReference type="Pfam" id="PF09594">
    <property type="entry name" value="GT87"/>
    <property type="match status" value="1"/>
</dbReference>
<evidence type="ECO:0000256" key="6">
    <source>
        <dbReference type="ARBA" id="ARBA00023136"/>
    </source>
</evidence>
<comment type="similarity">
    <text evidence="7">Belongs to the glycosyltransferase 87 family.</text>
</comment>
<keyword evidence="10" id="KW-1185">Reference proteome</keyword>
<gene>
    <name evidence="9" type="ORF">GWO63_004245</name>
</gene>
<reference evidence="9 10" key="1">
    <citation type="submission" date="2021-01" db="EMBL/GenBank/DDBJ databases">
        <title>Complete genome sequences of Corynebacterium macginleyi strains isolated from infectious keratitis.</title>
        <authorList>
            <person name="Sagerfors S."/>
            <person name="Poehlein A."/>
            <person name="Soderquist B."/>
            <person name="Bruggemann H."/>
        </authorList>
    </citation>
    <scope>NUCLEOTIDE SEQUENCE [LARGE SCALE GENOMIC DNA]</scope>
    <source>
        <strain evidence="9 10">12T220</strain>
    </source>
</reference>
<evidence type="ECO:0000256" key="5">
    <source>
        <dbReference type="ARBA" id="ARBA00022989"/>
    </source>
</evidence>
<name>A0ABS1Y5E5_9CORY</name>
<feature type="transmembrane region" description="Helical" evidence="8">
    <location>
        <begin position="94"/>
        <end position="120"/>
    </location>
</feature>
<evidence type="ECO:0000256" key="7">
    <source>
        <dbReference type="ARBA" id="ARBA00024033"/>
    </source>
</evidence>
<accession>A0ABS1Y5E5</accession>
<evidence type="ECO:0000256" key="2">
    <source>
        <dbReference type="ARBA" id="ARBA00022475"/>
    </source>
</evidence>
<keyword evidence="4 8" id="KW-0812">Transmembrane</keyword>
<keyword evidence="3" id="KW-0808">Transferase</keyword>
<feature type="transmembrane region" description="Helical" evidence="8">
    <location>
        <begin position="287"/>
        <end position="305"/>
    </location>
</feature>
<feature type="transmembrane region" description="Helical" evidence="8">
    <location>
        <begin position="261"/>
        <end position="278"/>
    </location>
</feature>
<feature type="transmembrane region" description="Helical" evidence="8">
    <location>
        <begin position="12"/>
        <end position="30"/>
    </location>
</feature>
<protein>
    <submittedName>
        <fullName evidence="9">DUF2029 domain-containing protein</fullName>
    </submittedName>
</protein>
<feature type="transmembrane region" description="Helical" evidence="8">
    <location>
        <begin position="146"/>
        <end position="166"/>
    </location>
</feature>
<feature type="transmembrane region" description="Helical" evidence="8">
    <location>
        <begin position="199"/>
        <end position="217"/>
    </location>
</feature>
<evidence type="ECO:0000313" key="9">
    <source>
        <dbReference type="EMBL" id="MBM0243496.1"/>
    </source>
</evidence>
<dbReference type="EMBL" id="JAACBX020000001">
    <property type="protein sequence ID" value="MBM0243496.1"/>
    <property type="molecule type" value="Genomic_DNA"/>
</dbReference>
<evidence type="ECO:0000256" key="8">
    <source>
        <dbReference type="SAM" id="Phobius"/>
    </source>
</evidence>
<evidence type="ECO:0000256" key="1">
    <source>
        <dbReference type="ARBA" id="ARBA00004651"/>
    </source>
</evidence>
<evidence type="ECO:0000313" key="10">
    <source>
        <dbReference type="Proteomes" id="UP001518680"/>
    </source>
</evidence>
<evidence type="ECO:0000256" key="3">
    <source>
        <dbReference type="ARBA" id="ARBA00022679"/>
    </source>
</evidence>
<sequence length="397" mass="44169">MRVNRIDNKALWTTALPLILSALAALWWIIDIPALFSGEFHAFYHIDLDVYREGGAGFGSDLYNRDYFVGTDRTVSLPFTYPPFAALVFAPLQWIPLTAAAMVVTVLSVLALWVCIALVLRSLNRQEWAAWGLCAAMLTEPITQTFSFGQINILLTALVVIDLLWVKKARGILTGIAIAIKLTPAVFLAVFFVRREWRAFFTTLASFVAAGFLAFAANPHSSMEYWTSTLRDSERIGGLAYSANQSLRGLFSRLNPDTAETLWLIGVIVIIAVVWFAMERLSHGHQVLLMLLAASVSLLCSPVSWSHHFTWLVLAGIYLAASRRWLLAALTWLALFARGHWQVPHTEDQELAWTWWQHIVGNDYVIITVLLVACSLPLALRQGGADRSAAEPVSNQG</sequence>
<comment type="subcellular location">
    <subcellularLocation>
        <location evidence="1">Cell membrane</location>
        <topology evidence="1">Multi-pass membrane protein</topology>
    </subcellularLocation>
</comment>
<keyword evidence="6 8" id="KW-0472">Membrane</keyword>
<organism evidence="9 10">
    <name type="scientific">Corynebacterium macginleyi</name>
    <dbReference type="NCBI Taxonomy" id="38290"/>
    <lineage>
        <taxon>Bacteria</taxon>
        <taxon>Bacillati</taxon>
        <taxon>Actinomycetota</taxon>
        <taxon>Actinomycetes</taxon>
        <taxon>Mycobacteriales</taxon>
        <taxon>Corynebacteriaceae</taxon>
        <taxon>Corynebacterium</taxon>
    </lineage>
</organism>
<evidence type="ECO:0000256" key="4">
    <source>
        <dbReference type="ARBA" id="ARBA00022692"/>
    </source>
</evidence>
<dbReference type="Proteomes" id="UP001518680">
    <property type="component" value="Unassembled WGS sequence"/>
</dbReference>
<dbReference type="InterPro" id="IPR018584">
    <property type="entry name" value="GT87"/>
</dbReference>
<feature type="transmembrane region" description="Helical" evidence="8">
    <location>
        <begin position="172"/>
        <end position="192"/>
    </location>
</feature>